<reference evidence="2" key="1">
    <citation type="submission" date="2014-09" db="EMBL/GenBank/DDBJ databases">
        <authorList>
            <person name="Magalhaes I.L.F."/>
            <person name="Oliveira U."/>
            <person name="Santos F.R."/>
            <person name="Vidigal T.H.D.A."/>
            <person name="Brescovit A.D."/>
            <person name="Santos A.J."/>
        </authorList>
    </citation>
    <scope>NUCLEOTIDE SEQUENCE</scope>
    <source>
        <tissue evidence="2">Shoot tissue taken approximately 20 cm above the soil surface</tissue>
    </source>
</reference>
<evidence type="ECO:0000259" key="1">
    <source>
        <dbReference type="Pfam" id="PF03732"/>
    </source>
</evidence>
<evidence type="ECO:0000313" key="2">
    <source>
        <dbReference type="EMBL" id="JAD72194.1"/>
    </source>
</evidence>
<sequence length="70" mass="8595">MLRAAIELLEDSAYDWWKRYPHEHFIKTWENLKKAMRNEFVPKEYELILLHRLKNIKQGSKSVLAFYDEL</sequence>
<name>A0A0A9C7E6_ARUDO</name>
<feature type="domain" description="Retrotransposon gag" evidence="1">
    <location>
        <begin position="5"/>
        <end position="69"/>
    </location>
</feature>
<proteinExistence type="predicted"/>
<dbReference type="EMBL" id="GBRH01225701">
    <property type="protein sequence ID" value="JAD72194.1"/>
    <property type="molecule type" value="Transcribed_RNA"/>
</dbReference>
<protein>
    <recommendedName>
        <fullName evidence="1">Retrotransposon gag domain-containing protein</fullName>
    </recommendedName>
</protein>
<reference evidence="2" key="2">
    <citation type="journal article" date="2015" name="Data Brief">
        <title>Shoot transcriptome of the giant reed, Arundo donax.</title>
        <authorList>
            <person name="Barrero R.A."/>
            <person name="Guerrero F.D."/>
            <person name="Moolhuijzen P."/>
            <person name="Goolsby J.A."/>
            <person name="Tidwell J."/>
            <person name="Bellgard S.E."/>
            <person name="Bellgard M.I."/>
        </authorList>
    </citation>
    <scope>NUCLEOTIDE SEQUENCE</scope>
    <source>
        <tissue evidence="2">Shoot tissue taken approximately 20 cm above the soil surface</tissue>
    </source>
</reference>
<dbReference type="AlphaFoldDB" id="A0A0A9C7E6"/>
<dbReference type="Pfam" id="PF03732">
    <property type="entry name" value="Retrotrans_gag"/>
    <property type="match status" value="1"/>
</dbReference>
<accession>A0A0A9C7E6</accession>
<dbReference type="InterPro" id="IPR005162">
    <property type="entry name" value="Retrotrans_gag_dom"/>
</dbReference>
<organism evidence="2">
    <name type="scientific">Arundo donax</name>
    <name type="common">Giant reed</name>
    <name type="synonym">Donax arundinaceus</name>
    <dbReference type="NCBI Taxonomy" id="35708"/>
    <lineage>
        <taxon>Eukaryota</taxon>
        <taxon>Viridiplantae</taxon>
        <taxon>Streptophyta</taxon>
        <taxon>Embryophyta</taxon>
        <taxon>Tracheophyta</taxon>
        <taxon>Spermatophyta</taxon>
        <taxon>Magnoliopsida</taxon>
        <taxon>Liliopsida</taxon>
        <taxon>Poales</taxon>
        <taxon>Poaceae</taxon>
        <taxon>PACMAD clade</taxon>
        <taxon>Arundinoideae</taxon>
        <taxon>Arundineae</taxon>
        <taxon>Arundo</taxon>
    </lineage>
</organism>